<keyword evidence="2" id="KW-1185">Reference proteome</keyword>
<organism evidence="1 2">
    <name type="scientific">Paralvinella palmiformis</name>
    <dbReference type="NCBI Taxonomy" id="53620"/>
    <lineage>
        <taxon>Eukaryota</taxon>
        <taxon>Metazoa</taxon>
        <taxon>Spiralia</taxon>
        <taxon>Lophotrochozoa</taxon>
        <taxon>Annelida</taxon>
        <taxon>Polychaeta</taxon>
        <taxon>Sedentaria</taxon>
        <taxon>Canalipalpata</taxon>
        <taxon>Terebellida</taxon>
        <taxon>Terebelliformia</taxon>
        <taxon>Alvinellidae</taxon>
        <taxon>Paralvinella</taxon>
    </lineage>
</organism>
<comment type="caution">
    <text evidence="1">The sequence shown here is derived from an EMBL/GenBank/DDBJ whole genome shotgun (WGS) entry which is preliminary data.</text>
</comment>
<proteinExistence type="predicted"/>
<evidence type="ECO:0000313" key="2">
    <source>
        <dbReference type="Proteomes" id="UP001208570"/>
    </source>
</evidence>
<evidence type="ECO:0000313" key="1">
    <source>
        <dbReference type="EMBL" id="KAK2164772.1"/>
    </source>
</evidence>
<name>A0AAD9K4P0_9ANNE</name>
<reference evidence="1" key="1">
    <citation type="journal article" date="2023" name="Mol. Biol. Evol.">
        <title>Third-Generation Sequencing Reveals the Adaptive Role of the Epigenome in Three Deep-Sea Polychaetes.</title>
        <authorList>
            <person name="Perez M."/>
            <person name="Aroh O."/>
            <person name="Sun Y."/>
            <person name="Lan Y."/>
            <person name="Juniper S.K."/>
            <person name="Young C.R."/>
            <person name="Angers B."/>
            <person name="Qian P.Y."/>
        </authorList>
    </citation>
    <scope>NUCLEOTIDE SEQUENCE</scope>
    <source>
        <strain evidence="1">P08H-3</strain>
    </source>
</reference>
<dbReference type="EMBL" id="JAODUP010000059">
    <property type="protein sequence ID" value="KAK2164772.1"/>
    <property type="molecule type" value="Genomic_DNA"/>
</dbReference>
<sequence length="559" mass="64017">MSESTRRTPQRATTAIRRRPTLITTRCTVDDRSSPFFERLAEEKVSQITETRNNDYSNADVIVSAIVEVVFALNSTIGEYFERPSGNKRVGRNLLEDLGDGNYACRLFLKNPTLPDSFKVGMKVVFIHNVVVICEVSIDLDQSLNDQRIPGDNKRKITEDLVSNMNQTNVNKLQQHYGVKKSRDVQFGPHHGLKPGVAICRMNTAINAEEQTIVRREWRHCLTRDGILSPGVIYPWFTKEILKVLKILNCQESDAYFDISSNEKDPFDGVMFREEGSVVKLLIWQEGNVPNSSKSAHEWRTKPLEITFIPCRRGAGWPGGAMIQHAFPKLKPFVKKGTNTIQRLANLVEDGRGYDLWMLEPSRDREMGVDSYSAMTDGGVSWKISLRPTIRILMGDLVAGVRDPALDRNVDIERIRGVVGFLKDHHNWSAFSDDVIDSAILWTVKKHLLNVRITSDMFVKVLEFLLQVARTQSCPFFLMPNLNIFRIFDSVEARKASADVMHLLTSIAKDDSYFLKYLGYKTKTELREERRRELYSHVTRRKIRSAMALINIRRTDIYK</sequence>
<gene>
    <name evidence="1" type="ORF">LSH36_59g08039</name>
</gene>
<dbReference type="AlphaFoldDB" id="A0AAD9K4P0"/>
<protein>
    <submittedName>
        <fullName evidence="1">Uncharacterized protein</fullName>
    </submittedName>
</protein>
<accession>A0AAD9K4P0</accession>
<dbReference type="Proteomes" id="UP001208570">
    <property type="component" value="Unassembled WGS sequence"/>
</dbReference>
<dbReference type="Gene3D" id="1.10.1410.40">
    <property type="match status" value="1"/>
</dbReference>